<evidence type="ECO:0000313" key="2">
    <source>
        <dbReference type="Proteomes" id="UP000054485"/>
    </source>
</evidence>
<protein>
    <submittedName>
        <fullName evidence="1">Uncharacterized protein</fullName>
    </submittedName>
</protein>
<reference evidence="2" key="2">
    <citation type="submission" date="2015-01" db="EMBL/GenBank/DDBJ databases">
        <title>Evolutionary Origins and Diversification of the Mycorrhizal Mutualists.</title>
        <authorList>
            <consortium name="DOE Joint Genome Institute"/>
            <consortium name="Mycorrhizal Genomics Consortium"/>
            <person name="Kohler A."/>
            <person name="Kuo A."/>
            <person name="Nagy L.G."/>
            <person name="Floudas D."/>
            <person name="Copeland A."/>
            <person name="Barry K.W."/>
            <person name="Cichocki N."/>
            <person name="Veneault-Fourrey C."/>
            <person name="LaButti K."/>
            <person name="Lindquist E.A."/>
            <person name="Lipzen A."/>
            <person name="Lundell T."/>
            <person name="Morin E."/>
            <person name="Murat C."/>
            <person name="Riley R."/>
            <person name="Ohm R."/>
            <person name="Sun H."/>
            <person name="Tunlid A."/>
            <person name="Henrissat B."/>
            <person name="Grigoriev I.V."/>
            <person name="Hibbett D.S."/>
            <person name="Martin F."/>
        </authorList>
    </citation>
    <scope>NUCLEOTIDE SEQUENCE [LARGE SCALE GENOMIC DNA]</scope>
    <source>
        <strain evidence="2">UH-Slu-Lm8-n1</strain>
    </source>
</reference>
<accession>A0A0D0A1I9</accession>
<reference evidence="1 2" key="1">
    <citation type="submission" date="2014-04" db="EMBL/GenBank/DDBJ databases">
        <authorList>
            <consortium name="DOE Joint Genome Institute"/>
            <person name="Kuo A."/>
            <person name="Ruytinx J."/>
            <person name="Rineau F."/>
            <person name="Colpaert J."/>
            <person name="Kohler A."/>
            <person name="Nagy L.G."/>
            <person name="Floudas D."/>
            <person name="Copeland A."/>
            <person name="Barry K.W."/>
            <person name="Cichocki N."/>
            <person name="Veneault-Fourrey C."/>
            <person name="LaButti K."/>
            <person name="Lindquist E.A."/>
            <person name="Lipzen A."/>
            <person name="Lundell T."/>
            <person name="Morin E."/>
            <person name="Murat C."/>
            <person name="Sun H."/>
            <person name="Tunlid A."/>
            <person name="Henrissat B."/>
            <person name="Grigoriev I.V."/>
            <person name="Hibbett D.S."/>
            <person name="Martin F."/>
            <person name="Nordberg H.P."/>
            <person name="Cantor M.N."/>
            <person name="Hua S.X."/>
        </authorList>
    </citation>
    <scope>NUCLEOTIDE SEQUENCE [LARGE SCALE GENOMIC DNA]</scope>
    <source>
        <strain evidence="1 2">UH-Slu-Lm8-n1</strain>
    </source>
</reference>
<organism evidence="1 2">
    <name type="scientific">Suillus luteus UH-Slu-Lm8-n1</name>
    <dbReference type="NCBI Taxonomy" id="930992"/>
    <lineage>
        <taxon>Eukaryota</taxon>
        <taxon>Fungi</taxon>
        <taxon>Dikarya</taxon>
        <taxon>Basidiomycota</taxon>
        <taxon>Agaricomycotina</taxon>
        <taxon>Agaricomycetes</taxon>
        <taxon>Agaricomycetidae</taxon>
        <taxon>Boletales</taxon>
        <taxon>Suillineae</taxon>
        <taxon>Suillaceae</taxon>
        <taxon>Suillus</taxon>
    </lineage>
</organism>
<keyword evidence="2" id="KW-1185">Reference proteome</keyword>
<dbReference type="Proteomes" id="UP000054485">
    <property type="component" value="Unassembled WGS sequence"/>
</dbReference>
<dbReference type="EMBL" id="KN835605">
    <property type="protein sequence ID" value="KIK35616.1"/>
    <property type="molecule type" value="Genomic_DNA"/>
</dbReference>
<sequence length="372" mass="41170">MDVAAVAVDLQSESHFIPHLDEDGICTSPLGSIPDFDICDDHMSMQGVRVDLQSDDEVFVRSDEDGQCTNTIGCPIQGELFINSTSHVPEPHGQADMNNDDGQPSMHIIQSDLRTDSAIGLYLNNNGLHECADDKGLQISPEPTLEGCVDMEDEWTDFTVDGYDDATHQSKEIPNIDPANECDNSTHSGIVEHAPSMTLKRIVPTTKNREQPATKRTRPVVFATHQSVHKVKLKPVNPISRAQTYTMQDLFSESMTQVTNVMPFINSFLKDPQGYQFIESTIQSDHDAWLAVARYVAMCMHEGSISSDLVRSALSLMSIKLWFNDIANECCEALKHPAPHFELSPLVCAEFIYDRTTLTSLLPGTLRAGGTF</sequence>
<dbReference type="HOGENOM" id="CLU_744286_0_0_1"/>
<dbReference type="OrthoDB" id="2643134at2759"/>
<name>A0A0D0A1I9_9AGAM</name>
<dbReference type="InParanoid" id="A0A0D0A1I9"/>
<dbReference type="AlphaFoldDB" id="A0A0D0A1I9"/>
<evidence type="ECO:0000313" key="1">
    <source>
        <dbReference type="EMBL" id="KIK35616.1"/>
    </source>
</evidence>
<gene>
    <name evidence="1" type="ORF">CY34DRAFT_16909</name>
</gene>
<proteinExistence type="predicted"/>